<dbReference type="Pfam" id="PF22936">
    <property type="entry name" value="Pol_BBD"/>
    <property type="match status" value="1"/>
</dbReference>
<feature type="compositionally biased region" description="Basic and acidic residues" evidence="6">
    <location>
        <begin position="801"/>
        <end position="835"/>
    </location>
</feature>
<dbReference type="GO" id="GO:0006508">
    <property type="term" value="P:proteolysis"/>
    <property type="evidence" value="ECO:0007669"/>
    <property type="project" value="UniProtKB-KW"/>
</dbReference>
<dbReference type="Pfam" id="PF25597">
    <property type="entry name" value="SH3_retrovirus"/>
    <property type="match status" value="1"/>
</dbReference>
<protein>
    <recommendedName>
        <fullName evidence="7">Integrase catalytic domain-containing protein</fullName>
    </recommendedName>
</protein>
<dbReference type="InterPro" id="IPR036397">
    <property type="entry name" value="RNaseH_sf"/>
</dbReference>
<comment type="caution">
    <text evidence="8">The sequence shown here is derived from an EMBL/GenBank/DDBJ whole genome shotgun (WGS) entry which is preliminary data.</text>
</comment>
<dbReference type="GO" id="GO:0015074">
    <property type="term" value="P:DNA integration"/>
    <property type="evidence" value="ECO:0007669"/>
    <property type="project" value="InterPro"/>
</dbReference>
<dbReference type="EMBL" id="JARYMX010000005">
    <property type="protein sequence ID" value="KAJ9546817.1"/>
    <property type="molecule type" value="Genomic_DNA"/>
</dbReference>
<keyword evidence="5" id="KW-0175">Coiled coil</keyword>
<gene>
    <name evidence="8" type="ORF">OSB04_019360</name>
</gene>
<feature type="region of interest" description="Disordered" evidence="6">
    <location>
        <begin position="737"/>
        <end position="876"/>
    </location>
</feature>
<dbReference type="InterPro" id="IPR039537">
    <property type="entry name" value="Retrotran_Ty1/copia-like"/>
</dbReference>
<evidence type="ECO:0000256" key="1">
    <source>
        <dbReference type="ARBA" id="ARBA00022670"/>
    </source>
</evidence>
<evidence type="ECO:0000259" key="7">
    <source>
        <dbReference type="PROSITE" id="PS50994"/>
    </source>
</evidence>
<dbReference type="Pfam" id="PF07727">
    <property type="entry name" value="RVT_2"/>
    <property type="match status" value="1"/>
</dbReference>
<evidence type="ECO:0000256" key="3">
    <source>
        <dbReference type="ARBA" id="ARBA00022750"/>
    </source>
</evidence>
<dbReference type="InterPro" id="IPR054722">
    <property type="entry name" value="PolX-like_BBD"/>
</dbReference>
<keyword evidence="2" id="KW-0479">Metal-binding</keyword>
<dbReference type="PANTHER" id="PTHR42648:SF32">
    <property type="entry name" value="RIBONUCLEASE H-LIKE DOMAIN, GAG-PRE-INTEGRASE DOMAIN PROTEIN-RELATED"/>
    <property type="match status" value="1"/>
</dbReference>
<dbReference type="PROSITE" id="PS50994">
    <property type="entry name" value="INTEGRASE"/>
    <property type="match status" value="1"/>
</dbReference>
<evidence type="ECO:0000256" key="5">
    <source>
        <dbReference type="SAM" id="Coils"/>
    </source>
</evidence>
<dbReference type="Pfam" id="PF00665">
    <property type="entry name" value="rve"/>
    <property type="match status" value="1"/>
</dbReference>
<organism evidence="8 9">
    <name type="scientific">Centaurea solstitialis</name>
    <name type="common">yellow star-thistle</name>
    <dbReference type="NCBI Taxonomy" id="347529"/>
    <lineage>
        <taxon>Eukaryota</taxon>
        <taxon>Viridiplantae</taxon>
        <taxon>Streptophyta</taxon>
        <taxon>Embryophyta</taxon>
        <taxon>Tracheophyta</taxon>
        <taxon>Spermatophyta</taxon>
        <taxon>Magnoliopsida</taxon>
        <taxon>eudicotyledons</taxon>
        <taxon>Gunneridae</taxon>
        <taxon>Pentapetalae</taxon>
        <taxon>asterids</taxon>
        <taxon>campanulids</taxon>
        <taxon>Asterales</taxon>
        <taxon>Asteraceae</taxon>
        <taxon>Carduoideae</taxon>
        <taxon>Cardueae</taxon>
        <taxon>Centaureinae</taxon>
        <taxon>Centaurea</taxon>
    </lineage>
</organism>
<keyword evidence="3" id="KW-0064">Aspartyl protease</keyword>
<dbReference type="SUPFAM" id="SSF56672">
    <property type="entry name" value="DNA/RNA polymerases"/>
    <property type="match status" value="1"/>
</dbReference>
<feature type="domain" description="Integrase catalytic" evidence="7">
    <location>
        <begin position="511"/>
        <end position="677"/>
    </location>
</feature>
<feature type="compositionally biased region" description="Basic and acidic residues" evidence="6">
    <location>
        <begin position="224"/>
        <end position="235"/>
    </location>
</feature>
<feature type="compositionally biased region" description="Polar residues" evidence="6">
    <location>
        <begin position="760"/>
        <end position="777"/>
    </location>
</feature>
<feature type="coiled-coil region" evidence="5">
    <location>
        <begin position="96"/>
        <end position="123"/>
    </location>
</feature>
<dbReference type="PANTHER" id="PTHR42648">
    <property type="entry name" value="TRANSPOSASE, PUTATIVE-RELATED"/>
    <property type="match status" value="1"/>
</dbReference>
<dbReference type="InterPro" id="IPR057670">
    <property type="entry name" value="SH3_retrovirus"/>
</dbReference>
<feature type="region of interest" description="Disordered" evidence="6">
    <location>
        <begin position="293"/>
        <end position="328"/>
    </location>
</feature>
<feature type="compositionally biased region" description="Basic and acidic residues" evidence="6">
    <location>
        <begin position="864"/>
        <end position="874"/>
    </location>
</feature>
<dbReference type="SUPFAM" id="SSF53098">
    <property type="entry name" value="Ribonuclease H-like"/>
    <property type="match status" value="1"/>
</dbReference>
<dbReference type="GO" id="GO:0004190">
    <property type="term" value="F:aspartic-type endopeptidase activity"/>
    <property type="evidence" value="ECO:0007669"/>
    <property type="project" value="UniProtKB-KW"/>
</dbReference>
<evidence type="ECO:0000313" key="8">
    <source>
        <dbReference type="EMBL" id="KAJ9546817.1"/>
    </source>
</evidence>
<proteinExistence type="predicted"/>
<accession>A0AA38W2U1</accession>
<keyword evidence="9" id="KW-1185">Reference proteome</keyword>
<dbReference type="GO" id="GO:0046872">
    <property type="term" value="F:metal ion binding"/>
    <property type="evidence" value="ECO:0007669"/>
    <property type="project" value="UniProtKB-KW"/>
</dbReference>
<feature type="compositionally biased region" description="Polar residues" evidence="6">
    <location>
        <begin position="739"/>
        <end position="753"/>
    </location>
</feature>
<evidence type="ECO:0000256" key="6">
    <source>
        <dbReference type="SAM" id="MobiDB-lite"/>
    </source>
</evidence>
<dbReference type="Pfam" id="PF24626">
    <property type="entry name" value="SH3_Tf2-1"/>
    <property type="match status" value="1"/>
</dbReference>
<feature type="compositionally biased region" description="Basic and acidic residues" evidence="6">
    <location>
        <begin position="293"/>
        <end position="307"/>
    </location>
</feature>
<evidence type="ECO:0000256" key="2">
    <source>
        <dbReference type="ARBA" id="ARBA00022723"/>
    </source>
</evidence>
<dbReference type="InterPro" id="IPR013103">
    <property type="entry name" value="RVT_2"/>
</dbReference>
<keyword evidence="1" id="KW-0645">Protease</keyword>
<evidence type="ECO:0000256" key="4">
    <source>
        <dbReference type="ARBA" id="ARBA00022801"/>
    </source>
</evidence>
<reference evidence="8" key="1">
    <citation type="submission" date="2023-03" db="EMBL/GenBank/DDBJ databases">
        <title>Chromosome-scale reference genome and RAD-based genetic map of yellow starthistle (Centaurea solstitialis) reveal putative structural variation and QTLs associated with invader traits.</title>
        <authorList>
            <person name="Reatini B."/>
            <person name="Cang F.A."/>
            <person name="Jiang Q."/>
            <person name="Mckibben M.T.W."/>
            <person name="Barker M.S."/>
            <person name="Rieseberg L.H."/>
            <person name="Dlugosch K.M."/>
        </authorList>
    </citation>
    <scope>NUCLEOTIDE SEQUENCE</scope>
    <source>
        <strain evidence="8">CAN-66</strain>
        <tissue evidence="8">Leaf</tissue>
    </source>
</reference>
<sequence>MQKQVGLVAYKLEIPLELSALHDTFHVSNLKKCLSKEAVVLPLEVVQINERLHITEEPIEILDQEIKQLRRSKIAIDKTVTPCGSALAGCYNELKLSKFRSELEKVRIELEQSKADLEKFSKASKAMDEILKAQINDDLKRGIGYHNTPPPYNNNYIPPKSNLADRLNTEDLKPGVIEVDPVEGIVEDLGEGEKTRKKGKGKAVPDENHILTNENGGRPFVKSNKTEKEKGKSKIDTQSSKSDPSSSKQCQYKRGNQRNWNNQWAKSHARNCYVNPINQRNSFQHLNSPWIERKKQQPQAKRVEPSNKRVIPNQNRQSQPKGKGQMKKVETKSVKMFAKWLPKAAVQNTAATESSSNNCEYNKKNIVAGNSNNTPPVTIAAIPEKRKPYIVTKYSSHEIPSKDYLLKLNRLAELKYGNQGRGKNLWHVDSGCSRHMTGIMSLLENFKRFEGGHVAFGDNPKGGKVSGKGKISKGNLVRGLPAKEFSCGDHCVSCLKGKQHKSTNKSREVNTISAPLQLLHMDLFGPTNMMSIGKKSYCLVIVDDYSRFTWVFFLRTKDETSGLIKPFVIRVENKTNLKVKVITSDNGTELKNANLNSFCEEKGIERQYSAPRTPQQNGVVERRNRTLIEAARTMLVDSKLPITFWVEAVNAACHVQNRVLIVKSKGKTPYELFEKNKPFIGFLKPFGCPCTFLNTKSHLGKFDSKSEDGFLVGYSSQSKALRVFNSSSRIIEESDNVECNENTPNVPGTSPNWLSDIDLPTNSLNMSMAVETGSSPNKSKETKTPFVMFPSPTVDPIEFCQAEKESEPEKEGDQSQKETREDQTQRESEREREPIQNHPCTPQEDDADDSHSSDMSITDPPITHQEDYLDDSHSSDMSITNLDDPHTNVIDSTNLNEEGDAFESNLGVNLPEEPLHLTRTQKNHPSSLVIGDMQSPMITRKQSKAVGFQNPNSAMFSCFLSQTEPKKVFDAMKDPSWIEAMQEELLQFVLRHVWDLVDLPRGHRAIGTKWIFRDKKDERGIVIKNKARLVTQGYTQEEGFDYDDVFAPVARIEAIRLFLAFASYKRFKVYQMDVKRAFLYGKIEEEIYVDDIIFGSTKEDMCKEFEDLMHKRLKMSSMGELTFFLGLQVQQKEDGILINQSKYVKDMLTKFGFLDAKSASTPMETHRQLTDDVEGEEVDVHQYRSMIGSLMYLTASRTDIMFAVCVCARFQVRPKGSHLQAVKRIFRCLKGQPRLGLWYPYESPFELLAYTDSDYGGASLDRKSTSGGCQFLGARLVSWQCKKQTTVSTSTAEAEYVAAAQ</sequence>
<dbReference type="InterPro" id="IPR012337">
    <property type="entry name" value="RNaseH-like_sf"/>
</dbReference>
<dbReference type="Gene3D" id="3.30.420.10">
    <property type="entry name" value="Ribonuclease H-like superfamily/Ribonuclease H"/>
    <property type="match status" value="1"/>
</dbReference>
<dbReference type="InterPro" id="IPR001584">
    <property type="entry name" value="Integrase_cat-core"/>
</dbReference>
<dbReference type="GO" id="GO:0003676">
    <property type="term" value="F:nucleic acid binding"/>
    <property type="evidence" value="ECO:0007669"/>
    <property type="project" value="InterPro"/>
</dbReference>
<dbReference type="Proteomes" id="UP001172457">
    <property type="component" value="Chromosome 5"/>
</dbReference>
<feature type="region of interest" description="Disordered" evidence="6">
    <location>
        <begin position="188"/>
        <end position="262"/>
    </location>
</feature>
<dbReference type="CDD" id="cd09272">
    <property type="entry name" value="RNase_HI_RT_Ty1"/>
    <property type="match status" value="1"/>
</dbReference>
<keyword evidence="4" id="KW-0378">Hydrolase</keyword>
<dbReference type="InterPro" id="IPR056924">
    <property type="entry name" value="SH3_Tf2-1"/>
</dbReference>
<dbReference type="InterPro" id="IPR043502">
    <property type="entry name" value="DNA/RNA_pol_sf"/>
</dbReference>
<name>A0AA38W2U1_9ASTR</name>
<evidence type="ECO:0000313" key="9">
    <source>
        <dbReference type="Proteomes" id="UP001172457"/>
    </source>
</evidence>
<feature type="compositionally biased region" description="Low complexity" evidence="6">
    <location>
        <begin position="239"/>
        <end position="248"/>
    </location>
</feature>